<evidence type="ECO:0008006" key="4">
    <source>
        <dbReference type="Google" id="ProtNLM"/>
    </source>
</evidence>
<name>A0A842HIW2_9BACT</name>
<gene>
    <name evidence="2" type="ORF">H5P28_17570</name>
</gene>
<dbReference type="SUPFAM" id="SSF48452">
    <property type="entry name" value="TPR-like"/>
    <property type="match status" value="1"/>
</dbReference>
<dbReference type="RefSeq" id="WP_185676996.1">
    <property type="nucleotide sequence ID" value="NZ_JACHVB010000060.1"/>
</dbReference>
<dbReference type="Proteomes" id="UP000546464">
    <property type="component" value="Unassembled WGS sequence"/>
</dbReference>
<sequence>MMTSLKYALALLVFASVLPAQGQDNLSKYGNTPVPVVNRTGGANNKLYLMGEENGELIFRYNPKDSQEIILPLNTPGLSILYTPPREYEDHVDIINAGDYDRAVGSMREYVYPLVRYLQIPPDNINIHSVVDRFTFALVRSSDLDEASALMAYLPLTKLPPQYIDYAFILTERLVDAGKTDEALKLLNRIPLSKKYEALLPKIMRFANQLRETGNVSEALFLYQRIQDIPDTRVQKEAILWTAYCNLETGRSQTAELFVEKAGEIEPEERAFSLLKLVQGRLAMAADNTELAMGNISQGVVTADISYPWTPELFYCSGTLYQKIGRNDVAREIYGEVDLFYGSTPWGEKSREQLAKLPAQGS</sequence>
<evidence type="ECO:0000256" key="1">
    <source>
        <dbReference type="SAM" id="SignalP"/>
    </source>
</evidence>
<dbReference type="Gene3D" id="1.25.40.10">
    <property type="entry name" value="Tetratricopeptide repeat domain"/>
    <property type="match status" value="1"/>
</dbReference>
<proteinExistence type="predicted"/>
<dbReference type="InterPro" id="IPR011990">
    <property type="entry name" value="TPR-like_helical_dom_sf"/>
</dbReference>
<organism evidence="2 3">
    <name type="scientific">Ruficoccus amylovorans</name>
    <dbReference type="NCBI Taxonomy" id="1804625"/>
    <lineage>
        <taxon>Bacteria</taxon>
        <taxon>Pseudomonadati</taxon>
        <taxon>Verrucomicrobiota</taxon>
        <taxon>Opitutia</taxon>
        <taxon>Puniceicoccales</taxon>
        <taxon>Cerasicoccaceae</taxon>
        <taxon>Ruficoccus</taxon>
    </lineage>
</organism>
<dbReference type="AlphaFoldDB" id="A0A842HIW2"/>
<feature type="signal peptide" evidence="1">
    <location>
        <begin position="1"/>
        <end position="22"/>
    </location>
</feature>
<dbReference type="EMBL" id="JACHVB010000060">
    <property type="protein sequence ID" value="MBC2596080.1"/>
    <property type="molecule type" value="Genomic_DNA"/>
</dbReference>
<reference evidence="2 3" key="1">
    <citation type="submission" date="2020-07" db="EMBL/GenBank/DDBJ databases">
        <authorList>
            <person name="Feng X."/>
        </authorList>
    </citation>
    <scope>NUCLEOTIDE SEQUENCE [LARGE SCALE GENOMIC DNA]</scope>
    <source>
        <strain evidence="2 3">JCM31066</strain>
    </source>
</reference>
<keyword evidence="3" id="KW-1185">Reference proteome</keyword>
<comment type="caution">
    <text evidence="2">The sequence shown here is derived from an EMBL/GenBank/DDBJ whole genome shotgun (WGS) entry which is preliminary data.</text>
</comment>
<evidence type="ECO:0000313" key="3">
    <source>
        <dbReference type="Proteomes" id="UP000546464"/>
    </source>
</evidence>
<protein>
    <recommendedName>
        <fullName evidence="4">Tetratricopeptide repeat protein</fullName>
    </recommendedName>
</protein>
<accession>A0A842HIW2</accession>
<keyword evidence="1" id="KW-0732">Signal</keyword>
<evidence type="ECO:0000313" key="2">
    <source>
        <dbReference type="EMBL" id="MBC2596080.1"/>
    </source>
</evidence>
<feature type="chain" id="PRO_5032675261" description="Tetratricopeptide repeat protein" evidence="1">
    <location>
        <begin position="23"/>
        <end position="362"/>
    </location>
</feature>